<comment type="caution">
    <text evidence="2">The sequence shown here is derived from an EMBL/GenBank/DDBJ whole genome shotgun (WGS) entry which is preliminary data.</text>
</comment>
<organism evidence="2 3">
    <name type="scientific">Bifidobacterium pseudolongum subsp. globosum</name>
    <dbReference type="NCBI Taxonomy" id="1690"/>
    <lineage>
        <taxon>Bacteria</taxon>
        <taxon>Bacillati</taxon>
        <taxon>Actinomycetota</taxon>
        <taxon>Actinomycetes</taxon>
        <taxon>Bifidobacteriales</taxon>
        <taxon>Bifidobacteriaceae</taxon>
        <taxon>Bifidobacterium</taxon>
    </lineage>
</organism>
<feature type="region of interest" description="Disordered" evidence="1">
    <location>
        <begin position="1"/>
        <end position="44"/>
    </location>
</feature>
<name>A0A4Q5AFD2_9BIFI</name>
<accession>A0A4Q5AFD2</accession>
<evidence type="ECO:0000313" key="3">
    <source>
        <dbReference type="Proteomes" id="UP000292535"/>
    </source>
</evidence>
<reference evidence="2 3" key="1">
    <citation type="submission" date="2018-12" db="EMBL/GenBank/DDBJ databases">
        <title>Unveiling genomic diversity among members of the Bifidobacterium pseudolongum species, a widely distributed gut commensal of the animal kingdom.</title>
        <authorList>
            <person name="Lugli G.A."/>
            <person name="Duranti S."/>
            <person name="Albert K."/>
            <person name="Mancabelli L."/>
            <person name="Napoli S."/>
            <person name="Viappiani A."/>
            <person name="Anzalone R."/>
            <person name="Longhi G."/>
            <person name="Milani C."/>
            <person name="Turroni F."/>
            <person name="Alessandri G."/>
            <person name="Sela D.A."/>
            <person name="Van Sinderen D."/>
            <person name="Ventura M."/>
        </authorList>
    </citation>
    <scope>NUCLEOTIDE SEQUENCE [LARGE SCALE GENOMIC DNA]</scope>
    <source>
        <strain evidence="2 3">2032B</strain>
    </source>
</reference>
<dbReference type="AlphaFoldDB" id="A0A4Q5AFD2"/>
<sequence length="44" mass="5219">MAKPFRKNHESLPSEQRPLIEGMSYQRLEKRETKLGDDRSEQCV</sequence>
<gene>
    <name evidence="2" type="ORF">PG2032B_1043</name>
</gene>
<protein>
    <submittedName>
        <fullName evidence="2">Uncharacterized protein</fullName>
    </submittedName>
</protein>
<feature type="compositionally biased region" description="Basic and acidic residues" evidence="1">
    <location>
        <begin position="27"/>
        <end position="44"/>
    </location>
</feature>
<dbReference type="EMBL" id="RYUQ01000002">
    <property type="protein sequence ID" value="RYQ26447.1"/>
    <property type="molecule type" value="Genomic_DNA"/>
</dbReference>
<proteinExistence type="predicted"/>
<evidence type="ECO:0000256" key="1">
    <source>
        <dbReference type="SAM" id="MobiDB-lite"/>
    </source>
</evidence>
<dbReference type="Proteomes" id="UP000292535">
    <property type="component" value="Unassembled WGS sequence"/>
</dbReference>
<evidence type="ECO:0000313" key="2">
    <source>
        <dbReference type="EMBL" id="RYQ26447.1"/>
    </source>
</evidence>